<dbReference type="AlphaFoldDB" id="A0A0F4LWI7"/>
<comment type="caution">
    <text evidence="3">The sequence shown here is derived from an EMBL/GenBank/DDBJ whole genome shotgun (WGS) entry which is preliminary data.</text>
</comment>
<dbReference type="PROSITE" id="PS50889">
    <property type="entry name" value="S4"/>
    <property type="match status" value="1"/>
</dbReference>
<evidence type="ECO:0000313" key="3">
    <source>
        <dbReference type="EMBL" id="KJY61906.1"/>
    </source>
</evidence>
<evidence type="ECO:0000313" key="4">
    <source>
        <dbReference type="Proteomes" id="UP000033558"/>
    </source>
</evidence>
<dbReference type="SMART" id="SM00363">
    <property type="entry name" value="S4"/>
    <property type="match status" value="1"/>
</dbReference>
<organism evidence="3 4">
    <name type="scientific">Bombilactobacillus mellifer</name>
    <dbReference type="NCBI Taxonomy" id="1218492"/>
    <lineage>
        <taxon>Bacteria</taxon>
        <taxon>Bacillati</taxon>
        <taxon>Bacillota</taxon>
        <taxon>Bacilli</taxon>
        <taxon>Lactobacillales</taxon>
        <taxon>Lactobacillaceae</taxon>
        <taxon>Bombilactobacillus</taxon>
    </lineage>
</organism>
<gene>
    <name evidence="3" type="ORF">JG30_09600</name>
</gene>
<dbReference type="Gene3D" id="3.30.70.330">
    <property type="match status" value="1"/>
</dbReference>
<dbReference type="RefSeq" id="WP_046316650.1">
    <property type="nucleotide sequence ID" value="NZ_JAMBKK010000001.1"/>
</dbReference>
<reference evidence="3 4" key="1">
    <citation type="submission" date="2015-01" db="EMBL/GenBank/DDBJ databases">
        <title>Comparative genomics of the lactic acid bacteria isolated from the honey bee gut.</title>
        <authorList>
            <person name="Ellegaard K.M."/>
            <person name="Tamarit D."/>
            <person name="Javelind E."/>
            <person name="Olofsson T."/>
            <person name="Andersson S.G."/>
            <person name="Vasquez A."/>
        </authorList>
    </citation>
    <scope>NUCLEOTIDE SEQUENCE [LARGE SCALE GENOMIC DNA]</scope>
    <source>
        <strain evidence="3 4">Bin4</strain>
    </source>
</reference>
<dbReference type="CDD" id="cd00165">
    <property type="entry name" value="S4"/>
    <property type="match status" value="1"/>
</dbReference>
<accession>A0A0F4LWI7</accession>
<dbReference type="InterPro" id="IPR036986">
    <property type="entry name" value="S4_RNA-bd_sf"/>
</dbReference>
<evidence type="ECO:0000256" key="1">
    <source>
        <dbReference type="PROSITE-ProRule" id="PRU00182"/>
    </source>
</evidence>
<dbReference type="InterPro" id="IPR002942">
    <property type="entry name" value="S4_RNA-bd"/>
</dbReference>
<dbReference type="SUPFAM" id="SSF55174">
    <property type="entry name" value="Alpha-L RNA-binding motif"/>
    <property type="match status" value="1"/>
</dbReference>
<proteinExistence type="predicted"/>
<dbReference type="InterPro" id="IPR040591">
    <property type="entry name" value="RqcP2_RBD"/>
</dbReference>
<keyword evidence="1" id="KW-0694">RNA-binding</keyword>
<dbReference type="InterPro" id="IPR012677">
    <property type="entry name" value="Nucleotide-bd_a/b_plait_sf"/>
</dbReference>
<dbReference type="GO" id="GO:0003723">
    <property type="term" value="F:RNA binding"/>
    <property type="evidence" value="ECO:0007669"/>
    <property type="project" value="UniProtKB-KW"/>
</dbReference>
<name>A0A0F4LWI7_9LACO</name>
<dbReference type="Pfam" id="PF17774">
    <property type="entry name" value="YlmH_RBD"/>
    <property type="match status" value="1"/>
</dbReference>
<sequence>MNYDNQRLVPALQSLLRNALQYDSLQLSPFVDLQQRLLLEQALVQFPDWQCYHYGGYPHAQWQRILIAPVYIPINLSDFEIQLMGIQFNSKFNHLHHNQILGKLTNLGIKRSTFGDIITNGEAWQFFTDLNFASLFIQEVQQIDTTPVQLVALPTAQRLNIVDNSSQEVLITPAFRLDAIIARAFHKSRQQAKKLIQSGQVQINSLLTRQVDTQIQIGDTISCHHWGKVIILDFIGQTLTQKYKVYIKIYRL</sequence>
<protein>
    <recommendedName>
        <fullName evidence="2">RNA-binding S4 domain-containing protein</fullName>
    </recommendedName>
</protein>
<dbReference type="Gene3D" id="3.10.290.10">
    <property type="entry name" value="RNA-binding S4 domain"/>
    <property type="match status" value="1"/>
</dbReference>
<dbReference type="OrthoDB" id="9812787at2"/>
<dbReference type="Proteomes" id="UP000033558">
    <property type="component" value="Unassembled WGS sequence"/>
</dbReference>
<dbReference type="Pfam" id="PF01479">
    <property type="entry name" value="S4"/>
    <property type="match status" value="1"/>
</dbReference>
<dbReference type="EMBL" id="JXJQ01000008">
    <property type="protein sequence ID" value="KJY61906.1"/>
    <property type="molecule type" value="Genomic_DNA"/>
</dbReference>
<dbReference type="HOGENOM" id="CLU_075687_2_0_9"/>
<dbReference type="Gene3D" id="3.30.1370.160">
    <property type="match status" value="1"/>
</dbReference>
<dbReference type="STRING" id="1218492.JG30_09600"/>
<evidence type="ECO:0000259" key="2">
    <source>
        <dbReference type="SMART" id="SM00363"/>
    </source>
</evidence>
<feature type="domain" description="RNA-binding S4" evidence="2">
    <location>
        <begin position="175"/>
        <end position="240"/>
    </location>
</feature>
<keyword evidence="4" id="KW-1185">Reference proteome</keyword>
<dbReference type="PATRIC" id="fig|1218492.5.peg.1101"/>